<evidence type="ECO:0000256" key="2">
    <source>
        <dbReference type="ARBA" id="ARBA00022448"/>
    </source>
</evidence>
<dbReference type="PANTHER" id="PTHR42985:SF2">
    <property type="entry name" value="SODIUM-DEPENDENT MULTIVITAMIN TRANSPORTER"/>
    <property type="match status" value="1"/>
</dbReference>
<feature type="transmembrane region" description="Helical" evidence="7">
    <location>
        <begin position="146"/>
        <end position="169"/>
    </location>
</feature>
<reference evidence="8 9" key="1">
    <citation type="journal article" date="2018" name="Sci. Rep.">
        <title>Genomic signatures of local adaptation to the degree of environmental predictability in rotifers.</title>
        <authorList>
            <person name="Franch-Gras L."/>
            <person name="Hahn C."/>
            <person name="Garcia-Roger E.M."/>
            <person name="Carmona M.J."/>
            <person name="Serra M."/>
            <person name="Gomez A."/>
        </authorList>
    </citation>
    <scope>NUCLEOTIDE SEQUENCE [LARGE SCALE GENOMIC DNA]</scope>
    <source>
        <strain evidence="8">HYR1</strain>
    </source>
</reference>
<dbReference type="InterPro" id="IPR038377">
    <property type="entry name" value="Na/Glc_symporter_sf"/>
</dbReference>
<evidence type="ECO:0000256" key="6">
    <source>
        <dbReference type="ARBA" id="ARBA00023201"/>
    </source>
</evidence>
<keyword evidence="9" id="KW-1185">Reference proteome</keyword>
<proteinExistence type="predicted"/>
<feature type="non-terminal residue" evidence="8">
    <location>
        <position position="261"/>
    </location>
</feature>
<dbReference type="AlphaFoldDB" id="A0A3M7P3A1"/>
<gene>
    <name evidence="8" type="ORF">BpHYR1_038844</name>
</gene>
<dbReference type="InterPro" id="IPR051163">
    <property type="entry name" value="Sodium:Solute_Symporter_SSF"/>
</dbReference>
<comment type="subcellular location">
    <subcellularLocation>
        <location evidence="1">Cell membrane</location>
        <topology evidence="1">Multi-pass membrane protein</topology>
    </subcellularLocation>
</comment>
<name>A0A3M7P3A1_BRAPC</name>
<accession>A0A3M7P3A1</accession>
<feature type="transmembrane region" description="Helical" evidence="7">
    <location>
        <begin position="44"/>
        <end position="65"/>
    </location>
</feature>
<evidence type="ECO:0000256" key="5">
    <source>
        <dbReference type="ARBA" id="ARBA00023065"/>
    </source>
</evidence>
<keyword evidence="5" id="KW-0406">Ion transport</keyword>
<keyword evidence="2" id="KW-0813">Transport</keyword>
<comment type="caution">
    <text evidence="8">The sequence shown here is derived from an EMBL/GenBank/DDBJ whole genome shotgun (WGS) entry which is preliminary data.</text>
</comment>
<keyword evidence="7" id="KW-1133">Transmembrane helix</keyword>
<feature type="transmembrane region" description="Helical" evidence="7">
    <location>
        <begin position="176"/>
        <end position="197"/>
    </location>
</feature>
<evidence type="ECO:0000256" key="7">
    <source>
        <dbReference type="SAM" id="Phobius"/>
    </source>
</evidence>
<evidence type="ECO:0000313" key="9">
    <source>
        <dbReference type="Proteomes" id="UP000276133"/>
    </source>
</evidence>
<keyword evidence="7" id="KW-0472">Membrane</keyword>
<evidence type="ECO:0000313" key="8">
    <source>
        <dbReference type="EMBL" id="RMZ93542.1"/>
    </source>
</evidence>
<evidence type="ECO:0000256" key="3">
    <source>
        <dbReference type="ARBA" id="ARBA00022475"/>
    </source>
</evidence>
<keyword evidence="4" id="KW-0915">Sodium</keyword>
<dbReference type="EMBL" id="REGN01013728">
    <property type="protein sequence ID" value="RMZ93542.1"/>
    <property type="molecule type" value="Genomic_DNA"/>
</dbReference>
<dbReference type="PANTHER" id="PTHR42985">
    <property type="entry name" value="SODIUM-COUPLED MONOCARBOXYLATE TRANSPORTER"/>
    <property type="match status" value="1"/>
</dbReference>
<dbReference type="GO" id="GO:0005886">
    <property type="term" value="C:plasma membrane"/>
    <property type="evidence" value="ECO:0007669"/>
    <property type="project" value="UniProtKB-SubCell"/>
</dbReference>
<dbReference type="GO" id="GO:0015293">
    <property type="term" value="F:symporter activity"/>
    <property type="evidence" value="ECO:0007669"/>
    <property type="project" value="TreeGrafter"/>
</dbReference>
<protein>
    <submittedName>
        <fullName evidence="8">Sodium-coupled monocarboxylate transporter 1</fullName>
    </submittedName>
</protein>
<organism evidence="8 9">
    <name type="scientific">Brachionus plicatilis</name>
    <name type="common">Marine rotifer</name>
    <name type="synonym">Brachionus muelleri</name>
    <dbReference type="NCBI Taxonomy" id="10195"/>
    <lineage>
        <taxon>Eukaryota</taxon>
        <taxon>Metazoa</taxon>
        <taxon>Spiralia</taxon>
        <taxon>Gnathifera</taxon>
        <taxon>Rotifera</taxon>
        <taxon>Eurotatoria</taxon>
        <taxon>Monogononta</taxon>
        <taxon>Pseudotrocha</taxon>
        <taxon>Ploima</taxon>
        <taxon>Brachionidae</taxon>
        <taxon>Brachionus</taxon>
    </lineage>
</organism>
<dbReference type="Proteomes" id="UP000276133">
    <property type="component" value="Unassembled WGS sequence"/>
</dbReference>
<keyword evidence="6" id="KW-0739">Sodium transport</keyword>
<dbReference type="GO" id="GO:0006814">
    <property type="term" value="P:sodium ion transport"/>
    <property type="evidence" value="ECO:0007669"/>
    <property type="project" value="UniProtKB-KW"/>
</dbReference>
<keyword evidence="7" id="KW-0812">Transmembrane</keyword>
<keyword evidence="3" id="KW-1003">Cell membrane</keyword>
<evidence type="ECO:0000256" key="4">
    <source>
        <dbReference type="ARBA" id="ARBA00023053"/>
    </source>
</evidence>
<evidence type="ECO:0000256" key="1">
    <source>
        <dbReference type="ARBA" id="ARBA00004651"/>
    </source>
</evidence>
<sequence>MNQSISLSIPWTCFHSLLLPNFIRYRNIPGKQRSRFLLISNFPFMVFINFILLISGGIFCFVYFYACDPIASQKLVHKNQLGTYWIYNVLSEHVPSFAGLTFASIIAYSVVQHSMGLSLCGHTIVCEIIKPMILDFFHSFKDNDSIVHWTKITCIVTLGILSTGVSIGFRYLQNSMLSLFFIFNNTIHSPILALFFLSAFNPYANDVGAMLALVCNLAINFWLALGGVFFSRLKSQEFAPDISQCNSTYHSTMSPLNLQFT</sequence>
<feature type="transmembrane region" description="Helical" evidence="7">
    <location>
        <begin position="209"/>
        <end position="230"/>
    </location>
</feature>
<dbReference type="STRING" id="10195.A0A3M7P3A1"/>
<dbReference type="Gene3D" id="1.20.1730.10">
    <property type="entry name" value="Sodium/glucose cotransporter"/>
    <property type="match status" value="1"/>
</dbReference>
<feature type="transmembrane region" description="Helical" evidence="7">
    <location>
        <begin position="85"/>
        <end position="108"/>
    </location>
</feature>